<evidence type="ECO:0000313" key="8">
    <source>
        <dbReference type="EMBL" id="PTM53440.1"/>
    </source>
</evidence>
<evidence type="ECO:0000256" key="6">
    <source>
        <dbReference type="SAM" id="Phobius"/>
    </source>
</evidence>
<sequence length="129" mass="13810">MLPQAFGRIAAFLGVGVVNSLIDVIVFLLAMGVGVPPLLAHVIGFAAGGLNSFLMNGLLTFGRRFADIARWRTVVPFIGVLAVQFSIGTVTFWLVHRLTGWPIVGKVVAIGITTVASFLLMRRVFGTAR</sequence>
<feature type="transmembrane region" description="Helical" evidence="6">
    <location>
        <begin position="38"/>
        <end position="62"/>
    </location>
</feature>
<dbReference type="RefSeq" id="WP_108178224.1">
    <property type="nucleotide sequence ID" value="NZ_PZZL01000006.1"/>
</dbReference>
<gene>
    <name evidence="8" type="ORF">C8P69_10693</name>
</gene>
<name>A0A2T4Z137_9HYPH</name>
<dbReference type="OrthoDB" id="6196188at2"/>
<dbReference type="Pfam" id="PF04138">
    <property type="entry name" value="GtrA_DPMS_TM"/>
    <property type="match status" value="1"/>
</dbReference>
<feature type="transmembrane region" description="Helical" evidence="6">
    <location>
        <begin position="101"/>
        <end position="121"/>
    </location>
</feature>
<evidence type="ECO:0000256" key="5">
    <source>
        <dbReference type="ARBA" id="ARBA00023136"/>
    </source>
</evidence>
<keyword evidence="5 6" id="KW-0472">Membrane</keyword>
<dbReference type="PANTHER" id="PTHR38459">
    <property type="entry name" value="PROPHAGE BACTOPRENOL-LINKED GLUCOSE TRANSLOCASE HOMOLOG"/>
    <property type="match status" value="1"/>
</dbReference>
<dbReference type="InterPro" id="IPR051401">
    <property type="entry name" value="GtrA_CellWall_Glycosyl"/>
</dbReference>
<keyword evidence="9" id="KW-1185">Reference proteome</keyword>
<feature type="transmembrane region" description="Helical" evidence="6">
    <location>
        <begin position="74"/>
        <end position="95"/>
    </location>
</feature>
<evidence type="ECO:0000256" key="2">
    <source>
        <dbReference type="ARBA" id="ARBA00009399"/>
    </source>
</evidence>
<dbReference type="EMBL" id="PZZL01000006">
    <property type="protein sequence ID" value="PTM53440.1"/>
    <property type="molecule type" value="Genomic_DNA"/>
</dbReference>
<keyword evidence="3 6" id="KW-0812">Transmembrane</keyword>
<keyword evidence="4 6" id="KW-1133">Transmembrane helix</keyword>
<dbReference type="InterPro" id="IPR007267">
    <property type="entry name" value="GtrA_DPMS_TM"/>
</dbReference>
<accession>A0A2T4Z137</accession>
<comment type="caution">
    <text evidence="8">The sequence shown here is derived from an EMBL/GenBank/DDBJ whole genome shotgun (WGS) entry which is preliminary data.</text>
</comment>
<dbReference type="GO" id="GO:0005886">
    <property type="term" value="C:plasma membrane"/>
    <property type="evidence" value="ECO:0007669"/>
    <property type="project" value="TreeGrafter"/>
</dbReference>
<reference evidence="8 9" key="1">
    <citation type="submission" date="2018-04" db="EMBL/GenBank/DDBJ databases">
        <title>Genomic Encyclopedia of Archaeal and Bacterial Type Strains, Phase II (KMG-II): from individual species to whole genera.</title>
        <authorList>
            <person name="Goeker M."/>
        </authorList>
    </citation>
    <scope>NUCLEOTIDE SEQUENCE [LARGE SCALE GENOMIC DNA]</scope>
    <source>
        <strain evidence="8 9">DSM 25521</strain>
    </source>
</reference>
<dbReference type="GO" id="GO:0000271">
    <property type="term" value="P:polysaccharide biosynthetic process"/>
    <property type="evidence" value="ECO:0007669"/>
    <property type="project" value="InterPro"/>
</dbReference>
<comment type="subcellular location">
    <subcellularLocation>
        <location evidence="1">Membrane</location>
        <topology evidence="1">Multi-pass membrane protein</topology>
    </subcellularLocation>
</comment>
<evidence type="ECO:0000256" key="1">
    <source>
        <dbReference type="ARBA" id="ARBA00004141"/>
    </source>
</evidence>
<evidence type="ECO:0000259" key="7">
    <source>
        <dbReference type="Pfam" id="PF04138"/>
    </source>
</evidence>
<evidence type="ECO:0000256" key="4">
    <source>
        <dbReference type="ARBA" id="ARBA00022989"/>
    </source>
</evidence>
<organism evidence="8 9">
    <name type="scientific">Phreatobacter oligotrophus</name>
    <dbReference type="NCBI Taxonomy" id="1122261"/>
    <lineage>
        <taxon>Bacteria</taxon>
        <taxon>Pseudomonadati</taxon>
        <taxon>Pseudomonadota</taxon>
        <taxon>Alphaproteobacteria</taxon>
        <taxon>Hyphomicrobiales</taxon>
        <taxon>Phreatobacteraceae</taxon>
        <taxon>Phreatobacter</taxon>
    </lineage>
</organism>
<feature type="transmembrane region" description="Helical" evidence="6">
    <location>
        <begin position="12"/>
        <end position="32"/>
    </location>
</feature>
<comment type="similarity">
    <text evidence="2">Belongs to the GtrA family.</text>
</comment>
<dbReference type="PANTHER" id="PTHR38459:SF1">
    <property type="entry name" value="PROPHAGE BACTOPRENOL-LINKED GLUCOSE TRANSLOCASE HOMOLOG"/>
    <property type="match status" value="1"/>
</dbReference>
<evidence type="ECO:0000256" key="3">
    <source>
        <dbReference type="ARBA" id="ARBA00022692"/>
    </source>
</evidence>
<feature type="domain" description="GtrA/DPMS transmembrane" evidence="7">
    <location>
        <begin position="12"/>
        <end position="124"/>
    </location>
</feature>
<proteinExistence type="inferred from homology"/>
<dbReference type="Proteomes" id="UP000241808">
    <property type="component" value="Unassembled WGS sequence"/>
</dbReference>
<protein>
    <submittedName>
        <fullName evidence="8">Putative flippase GtrA</fullName>
    </submittedName>
</protein>
<dbReference type="AlphaFoldDB" id="A0A2T4Z137"/>
<evidence type="ECO:0000313" key="9">
    <source>
        <dbReference type="Proteomes" id="UP000241808"/>
    </source>
</evidence>